<dbReference type="InParanoid" id="V4UR45"/>
<dbReference type="Gramene" id="ESR42004">
    <property type="protein sequence ID" value="ESR42004"/>
    <property type="gene ID" value="CICLE_v10013837mg"/>
</dbReference>
<proteinExistence type="predicted"/>
<dbReference type="PANTHER" id="PTHR37610">
    <property type="entry name" value="CCHC-TYPE DOMAIN-CONTAINING PROTEIN"/>
    <property type="match status" value="1"/>
</dbReference>
<evidence type="ECO:0000313" key="1">
    <source>
        <dbReference type="EMBL" id="ESR42004.1"/>
    </source>
</evidence>
<dbReference type="EMBL" id="KI536861">
    <property type="protein sequence ID" value="ESR42004.1"/>
    <property type="molecule type" value="Genomic_DNA"/>
</dbReference>
<dbReference type="PANTHER" id="PTHR37610:SF75">
    <property type="entry name" value="RETROTRANSPOSON COPIA-LIKE N-TERMINAL DOMAIN-CONTAINING PROTEIN"/>
    <property type="match status" value="1"/>
</dbReference>
<gene>
    <name evidence="1" type="ORF">CICLE_v10013837mg</name>
</gene>
<dbReference type="Proteomes" id="UP000030687">
    <property type="component" value="Unassembled WGS sequence"/>
</dbReference>
<evidence type="ECO:0008006" key="3">
    <source>
        <dbReference type="Google" id="ProtNLM"/>
    </source>
</evidence>
<protein>
    <recommendedName>
        <fullName evidence="3">Retrotransposon gag domain-containing protein</fullName>
    </recommendedName>
</protein>
<dbReference type="OMA" id="ELNTCIW"/>
<dbReference type="AlphaFoldDB" id="V4UR45"/>
<organism evidence="1 2">
    <name type="scientific">Citrus clementina</name>
    <name type="common">Clementine</name>
    <name type="synonym">Citrus deliciosa x Citrus sinensis</name>
    <dbReference type="NCBI Taxonomy" id="85681"/>
    <lineage>
        <taxon>Eukaryota</taxon>
        <taxon>Viridiplantae</taxon>
        <taxon>Streptophyta</taxon>
        <taxon>Embryophyta</taxon>
        <taxon>Tracheophyta</taxon>
        <taxon>Spermatophyta</taxon>
        <taxon>Magnoliopsida</taxon>
        <taxon>eudicotyledons</taxon>
        <taxon>Gunneridae</taxon>
        <taxon>Pentapetalae</taxon>
        <taxon>rosids</taxon>
        <taxon>malvids</taxon>
        <taxon>Sapindales</taxon>
        <taxon>Rutaceae</taxon>
        <taxon>Aurantioideae</taxon>
        <taxon>Citrus</taxon>
    </lineage>
</organism>
<evidence type="ECO:0000313" key="2">
    <source>
        <dbReference type="Proteomes" id="UP000030687"/>
    </source>
</evidence>
<feature type="non-terminal residue" evidence="1">
    <location>
        <position position="1"/>
    </location>
</feature>
<dbReference type="KEGG" id="cic:CICLE_v10013837mg"/>
<sequence>WRSENSMVTTWLINSMDSIIGKTFMYFKTARDVWEAIRETYSDLENQSQLYELNTCIWKMQLGNREITAYYNDMMAFWQELDFARYKKKVERGSVFIFLDGLNKELNEVQGYMLGKKPLPTIREVFSEMRREEARRQVMLKNNDEPKIDSE</sequence>
<reference evidence="1 2" key="1">
    <citation type="submission" date="2013-10" db="EMBL/GenBank/DDBJ databases">
        <authorList>
            <consortium name="International Citrus Genome Consortium"/>
            <person name="Jenkins J."/>
            <person name="Schmutz J."/>
            <person name="Prochnik S."/>
            <person name="Rokhsar D."/>
            <person name="Gmitter F."/>
            <person name="Ollitrault P."/>
            <person name="Machado M."/>
            <person name="Talon M."/>
            <person name="Wincker P."/>
            <person name="Jaillon O."/>
            <person name="Morgante M."/>
        </authorList>
    </citation>
    <scope>NUCLEOTIDE SEQUENCE</scope>
    <source>
        <strain evidence="2">cv. Clemenules</strain>
    </source>
</reference>
<accession>V4UR45</accession>
<dbReference type="eggNOG" id="KOG0017">
    <property type="taxonomic scope" value="Eukaryota"/>
</dbReference>
<name>V4UR45_CITCL</name>
<keyword evidence="2" id="KW-1185">Reference proteome</keyword>